<name>A0ABT6R9P4_9BACT</name>
<accession>A0ABT6R9P4</accession>
<feature type="transmembrane region" description="Helical" evidence="1">
    <location>
        <begin position="52"/>
        <end position="69"/>
    </location>
</feature>
<protein>
    <submittedName>
        <fullName evidence="2">Uncharacterized protein</fullName>
    </submittedName>
</protein>
<evidence type="ECO:0000313" key="2">
    <source>
        <dbReference type="EMBL" id="MDI3319279.1"/>
    </source>
</evidence>
<proteinExistence type="predicted"/>
<sequence>MEKLFAYIYVRYVSRSMPTGSGACAGNNMLHMQKRRVSFFVEKVMSIADNRLYLSKIMFAIIVPILMYPV</sequence>
<dbReference type="EMBL" id="JASBRG010000003">
    <property type="protein sequence ID" value="MDI3319279.1"/>
    <property type="molecule type" value="Genomic_DNA"/>
</dbReference>
<keyword evidence="1" id="KW-0812">Transmembrane</keyword>
<keyword evidence="3" id="KW-1185">Reference proteome</keyword>
<keyword evidence="1" id="KW-1133">Transmembrane helix</keyword>
<gene>
    <name evidence="2" type="ORF">QJ048_05815</name>
</gene>
<reference evidence="2 3" key="1">
    <citation type="submission" date="2023-05" db="EMBL/GenBank/DDBJ databases">
        <title>Genome sequence of Pinibacter sp. MAH-24.</title>
        <authorList>
            <person name="Huq M.A."/>
        </authorList>
    </citation>
    <scope>NUCLEOTIDE SEQUENCE [LARGE SCALE GENOMIC DNA]</scope>
    <source>
        <strain evidence="2 3">MAH-24</strain>
    </source>
</reference>
<evidence type="ECO:0000313" key="3">
    <source>
        <dbReference type="Proteomes" id="UP001226434"/>
    </source>
</evidence>
<dbReference type="Proteomes" id="UP001226434">
    <property type="component" value="Unassembled WGS sequence"/>
</dbReference>
<organism evidence="2 3">
    <name type="scientific">Pinibacter soli</name>
    <dbReference type="NCBI Taxonomy" id="3044211"/>
    <lineage>
        <taxon>Bacteria</taxon>
        <taxon>Pseudomonadati</taxon>
        <taxon>Bacteroidota</taxon>
        <taxon>Chitinophagia</taxon>
        <taxon>Chitinophagales</taxon>
        <taxon>Chitinophagaceae</taxon>
        <taxon>Pinibacter</taxon>
    </lineage>
</organism>
<evidence type="ECO:0000256" key="1">
    <source>
        <dbReference type="SAM" id="Phobius"/>
    </source>
</evidence>
<dbReference type="RefSeq" id="WP_282333393.1">
    <property type="nucleotide sequence ID" value="NZ_JASBRG010000003.1"/>
</dbReference>
<comment type="caution">
    <text evidence="2">The sequence shown here is derived from an EMBL/GenBank/DDBJ whole genome shotgun (WGS) entry which is preliminary data.</text>
</comment>
<keyword evidence="1" id="KW-0472">Membrane</keyword>